<dbReference type="GO" id="GO:0006420">
    <property type="term" value="P:arginyl-tRNA aminoacylation"/>
    <property type="evidence" value="ECO:0007669"/>
    <property type="project" value="UniProtKB-UniRule"/>
</dbReference>
<evidence type="ECO:0000256" key="4">
    <source>
        <dbReference type="ARBA" id="ARBA00022840"/>
    </source>
</evidence>
<dbReference type="Pfam" id="PF05746">
    <property type="entry name" value="DALR_1"/>
    <property type="match status" value="1"/>
</dbReference>
<evidence type="ECO:0000256" key="8">
    <source>
        <dbReference type="HAMAP-Rule" id="MF_00123"/>
    </source>
</evidence>
<dbReference type="SMART" id="SM00836">
    <property type="entry name" value="DALR_1"/>
    <property type="match status" value="1"/>
</dbReference>
<evidence type="ECO:0000256" key="5">
    <source>
        <dbReference type="ARBA" id="ARBA00022917"/>
    </source>
</evidence>
<comment type="similarity">
    <text evidence="1 8 9">Belongs to the class-I aminoacyl-tRNA synthetase family.</text>
</comment>
<keyword evidence="4 8" id="KW-0067">ATP-binding</keyword>
<dbReference type="SUPFAM" id="SSF55190">
    <property type="entry name" value="Arginyl-tRNA synthetase (ArgRS), N-terminal 'additional' domain"/>
    <property type="match status" value="1"/>
</dbReference>
<name>A0A7C4BEY7_9CREN</name>
<dbReference type="SMART" id="SM01016">
    <property type="entry name" value="Arg_tRNA_synt_N"/>
    <property type="match status" value="1"/>
</dbReference>
<organism evidence="12">
    <name type="scientific">Ignisphaera aggregans</name>
    <dbReference type="NCBI Taxonomy" id="334771"/>
    <lineage>
        <taxon>Archaea</taxon>
        <taxon>Thermoproteota</taxon>
        <taxon>Thermoprotei</taxon>
        <taxon>Desulfurococcales</taxon>
        <taxon>Desulfurococcaceae</taxon>
        <taxon>Ignisphaera</taxon>
    </lineage>
</organism>
<evidence type="ECO:0000259" key="11">
    <source>
        <dbReference type="SMART" id="SM01016"/>
    </source>
</evidence>
<evidence type="ECO:0000256" key="1">
    <source>
        <dbReference type="ARBA" id="ARBA00005594"/>
    </source>
</evidence>
<dbReference type="Gene3D" id="1.10.730.10">
    <property type="entry name" value="Isoleucyl-tRNA Synthetase, Domain 1"/>
    <property type="match status" value="1"/>
</dbReference>
<dbReference type="InterPro" id="IPR035684">
    <property type="entry name" value="ArgRS_core"/>
</dbReference>
<keyword evidence="5 8" id="KW-0648">Protein biosynthesis</keyword>
<keyword evidence="8" id="KW-0963">Cytoplasm</keyword>
<feature type="domain" description="DALR anticodon binding" evidence="10">
    <location>
        <begin position="506"/>
        <end position="630"/>
    </location>
</feature>
<dbReference type="GO" id="GO:0004814">
    <property type="term" value="F:arginine-tRNA ligase activity"/>
    <property type="evidence" value="ECO:0007669"/>
    <property type="project" value="UniProtKB-UniRule"/>
</dbReference>
<evidence type="ECO:0000256" key="2">
    <source>
        <dbReference type="ARBA" id="ARBA00022598"/>
    </source>
</evidence>
<dbReference type="PANTHER" id="PTHR11956:SF5">
    <property type="entry name" value="ARGININE--TRNA LIGASE, CYTOPLASMIC"/>
    <property type="match status" value="1"/>
</dbReference>
<dbReference type="InterPro" id="IPR005148">
    <property type="entry name" value="Arg-tRNA-synth_N"/>
</dbReference>
<comment type="catalytic activity">
    <reaction evidence="7 8">
        <text>tRNA(Arg) + L-arginine + ATP = L-arginyl-tRNA(Arg) + AMP + diphosphate</text>
        <dbReference type="Rhea" id="RHEA:20301"/>
        <dbReference type="Rhea" id="RHEA-COMP:9658"/>
        <dbReference type="Rhea" id="RHEA-COMP:9673"/>
        <dbReference type="ChEBI" id="CHEBI:30616"/>
        <dbReference type="ChEBI" id="CHEBI:32682"/>
        <dbReference type="ChEBI" id="CHEBI:33019"/>
        <dbReference type="ChEBI" id="CHEBI:78442"/>
        <dbReference type="ChEBI" id="CHEBI:78513"/>
        <dbReference type="ChEBI" id="CHEBI:456215"/>
        <dbReference type="EC" id="6.1.1.19"/>
    </reaction>
</comment>
<dbReference type="InterPro" id="IPR001278">
    <property type="entry name" value="Arg-tRNA-ligase"/>
</dbReference>
<keyword evidence="3 8" id="KW-0547">Nucleotide-binding</keyword>
<evidence type="ECO:0000256" key="7">
    <source>
        <dbReference type="ARBA" id="ARBA00049339"/>
    </source>
</evidence>
<accession>A0A7C4BEY7</accession>
<dbReference type="GO" id="GO:0005737">
    <property type="term" value="C:cytoplasm"/>
    <property type="evidence" value="ECO:0007669"/>
    <property type="project" value="UniProtKB-SubCell"/>
</dbReference>
<dbReference type="Gene3D" id="3.30.1360.70">
    <property type="entry name" value="Arginyl tRNA synthetase N-terminal domain"/>
    <property type="match status" value="1"/>
</dbReference>
<keyword evidence="6 8" id="KW-0030">Aminoacyl-tRNA synthetase</keyword>
<dbReference type="InterPro" id="IPR009080">
    <property type="entry name" value="tRNAsynth_Ia_anticodon-bd"/>
</dbReference>
<dbReference type="SUPFAM" id="SSF52374">
    <property type="entry name" value="Nucleotidylyl transferase"/>
    <property type="match status" value="1"/>
</dbReference>
<feature type="domain" description="Arginyl tRNA synthetase N-terminal" evidence="11">
    <location>
        <begin position="7"/>
        <end position="79"/>
    </location>
</feature>
<dbReference type="Gene3D" id="3.40.50.620">
    <property type="entry name" value="HUPs"/>
    <property type="match status" value="2"/>
</dbReference>
<comment type="subcellular location">
    <subcellularLocation>
        <location evidence="8">Cytoplasm</location>
    </subcellularLocation>
</comment>
<dbReference type="NCBIfam" id="TIGR00456">
    <property type="entry name" value="argS"/>
    <property type="match status" value="1"/>
</dbReference>
<dbReference type="InterPro" id="IPR014729">
    <property type="entry name" value="Rossmann-like_a/b/a_fold"/>
</dbReference>
<gene>
    <name evidence="8" type="primary">argS</name>
    <name evidence="12" type="ORF">ENV14_08945</name>
</gene>
<dbReference type="InterPro" id="IPR036695">
    <property type="entry name" value="Arg-tRNA-synth_N_sf"/>
</dbReference>
<evidence type="ECO:0000256" key="9">
    <source>
        <dbReference type="RuleBase" id="RU363038"/>
    </source>
</evidence>
<evidence type="ECO:0000313" key="12">
    <source>
        <dbReference type="EMBL" id="HGI88492.1"/>
    </source>
</evidence>
<dbReference type="EMBL" id="DTFF01000082">
    <property type="protein sequence ID" value="HGI88492.1"/>
    <property type="molecule type" value="Genomic_DNA"/>
</dbReference>
<comment type="caution">
    <text evidence="8">Lacks conserved residue(s) required for the propagation of feature annotation.</text>
</comment>
<dbReference type="PRINTS" id="PR01038">
    <property type="entry name" value="TRNASYNTHARG"/>
</dbReference>
<dbReference type="SUPFAM" id="SSF47323">
    <property type="entry name" value="Anticodon-binding domain of a subclass of class I aminoacyl-tRNA synthetases"/>
    <property type="match status" value="1"/>
</dbReference>
<sequence>MCLNAVNDLRLCIARAIGAPLEDLARGFEVPREEFGDFSIVLPKAGIDRKLAEQVLEAVKKCELVARAELKGIYLNIFLNREEFSSKVLKYAVSDSNYGICREEKPKRVVVEYVSANPIHPLHIGAARNAALGSFIARVLRAFGNAVQTRFYINDVGRQTAIAALGFKLLGRVEIPNGVKPDHWVGLVYAITNTVAEIQSIKKRLSVATGEEAKRLQEELDQLMADATRLWKAAPDVFNEISEKLKGVDFEEELSRIMRGYEKGDAEVVLLIRKVVEACIDGFKETLQRFGAEIEVWDWESDLVWSGDVERVLDVLRKKVAVHKGALALDFSSVDSSELRKRLGIPKELEIPPLILQRSDGTTLYTVRDIAYTLKKFKEFNADKVINVIASEQTLPQAQLRLALYIMGYSREAENLIHYSYEIVNVEGMKMSSRRGRIITLDEILNEAKRRVLAELEKRGSVSEPVAEEIGVAAVKFYLLFVSPTRPVKFSWASVLDFERNSAPYLLYTYARTEGIFRKAREVGVELNWEKLFETMDRAFAAADRRWRLVKMVAEFPEVMHKSYRELDPSALALYLLRVADEFNTWYDEEPIVVEKEERLRAAKLLLAYAVNRVLRTGLQVLGIEPIEKI</sequence>
<comment type="caution">
    <text evidence="12">The sequence shown here is derived from an EMBL/GenBank/DDBJ whole genome shotgun (WGS) entry which is preliminary data.</text>
</comment>
<dbReference type="InterPro" id="IPR008909">
    <property type="entry name" value="DALR_anticod-bd"/>
</dbReference>
<dbReference type="Pfam" id="PF00750">
    <property type="entry name" value="tRNA-synt_1d"/>
    <property type="match status" value="2"/>
</dbReference>
<dbReference type="GO" id="GO:0005524">
    <property type="term" value="F:ATP binding"/>
    <property type="evidence" value="ECO:0007669"/>
    <property type="project" value="UniProtKB-UniRule"/>
</dbReference>
<keyword evidence="2 8" id="KW-0436">Ligase</keyword>
<proteinExistence type="inferred from homology"/>
<dbReference type="AlphaFoldDB" id="A0A7C4BEY7"/>
<dbReference type="HAMAP" id="MF_00123">
    <property type="entry name" value="Arg_tRNA_synth"/>
    <property type="match status" value="1"/>
</dbReference>
<reference evidence="12" key="1">
    <citation type="journal article" date="2020" name="mSystems">
        <title>Genome- and Community-Level Interaction Insights into Carbon Utilization and Element Cycling Functions of Hydrothermarchaeota in Hydrothermal Sediment.</title>
        <authorList>
            <person name="Zhou Z."/>
            <person name="Liu Y."/>
            <person name="Xu W."/>
            <person name="Pan J."/>
            <person name="Luo Z.H."/>
            <person name="Li M."/>
        </authorList>
    </citation>
    <scope>NUCLEOTIDE SEQUENCE [LARGE SCALE GENOMIC DNA]</scope>
    <source>
        <strain evidence="12">SpSt-732</strain>
    </source>
</reference>
<dbReference type="NCBIfam" id="NF002446">
    <property type="entry name" value="PRK01611.3-3"/>
    <property type="match status" value="1"/>
</dbReference>
<evidence type="ECO:0000256" key="3">
    <source>
        <dbReference type="ARBA" id="ARBA00022741"/>
    </source>
</evidence>
<dbReference type="PANTHER" id="PTHR11956">
    <property type="entry name" value="ARGINYL-TRNA SYNTHETASE"/>
    <property type="match status" value="1"/>
</dbReference>
<protein>
    <recommendedName>
        <fullName evidence="8">Arginine--tRNA ligase</fullName>
        <ecNumber evidence="8">6.1.1.19</ecNumber>
    </recommendedName>
    <alternativeName>
        <fullName evidence="8">Arginyl-tRNA synthetase</fullName>
        <shortName evidence="8">ArgRS</shortName>
    </alternativeName>
</protein>
<evidence type="ECO:0000259" key="10">
    <source>
        <dbReference type="SMART" id="SM00836"/>
    </source>
</evidence>
<evidence type="ECO:0000256" key="6">
    <source>
        <dbReference type="ARBA" id="ARBA00023146"/>
    </source>
</evidence>
<dbReference type="EC" id="6.1.1.19" evidence="8"/>